<dbReference type="Proteomes" id="UP000095662">
    <property type="component" value="Unassembled WGS sequence"/>
</dbReference>
<feature type="transmembrane region" description="Helical" evidence="5">
    <location>
        <begin position="235"/>
        <end position="255"/>
    </location>
</feature>
<dbReference type="PANTHER" id="PTHR43471:SF3">
    <property type="entry name" value="ABC TRANSPORTER PERMEASE PROTEIN NATB"/>
    <property type="match status" value="1"/>
</dbReference>
<feature type="transmembrane region" description="Helical" evidence="5">
    <location>
        <begin position="27"/>
        <end position="50"/>
    </location>
</feature>
<evidence type="ECO:0000313" key="8">
    <source>
        <dbReference type="Proteomes" id="UP000095662"/>
    </source>
</evidence>
<organism evidence="7 8">
    <name type="scientific">[Eubacterium] siraeum</name>
    <dbReference type="NCBI Taxonomy" id="39492"/>
    <lineage>
        <taxon>Bacteria</taxon>
        <taxon>Bacillati</taxon>
        <taxon>Bacillota</taxon>
        <taxon>Clostridia</taxon>
        <taxon>Eubacteriales</taxon>
        <taxon>Oscillospiraceae</taxon>
        <taxon>Oscillospiraceae incertae sedis</taxon>
    </lineage>
</organism>
<keyword evidence="2 5" id="KW-0812">Transmembrane</keyword>
<protein>
    <submittedName>
        <fullName evidence="7">ABC-2 family transporter protein</fullName>
    </submittedName>
</protein>
<dbReference type="EMBL" id="CZBY01000018">
    <property type="protein sequence ID" value="CUQ89930.1"/>
    <property type="molecule type" value="Genomic_DNA"/>
</dbReference>
<dbReference type="Pfam" id="PF12698">
    <property type="entry name" value="ABC2_membrane_3"/>
    <property type="match status" value="1"/>
</dbReference>
<keyword evidence="3 5" id="KW-1133">Transmembrane helix</keyword>
<evidence type="ECO:0000256" key="2">
    <source>
        <dbReference type="ARBA" id="ARBA00022692"/>
    </source>
</evidence>
<dbReference type="GO" id="GO:0140359">
    <property type="term" value="F:ABC-type transporter activity"/>
    <property type="evidence" value="ECO:0007669"/>
    <property type="project" value="InterPro"/>
</dbReference>
<feature type="transmembrane region" description="Helical" evidence="5">
    <location>
        <begin position="261"/>
        <end position="286"/>
    </location>
</feature>
<sequence>MKTGTYGWKSVFAFTFRQTAKSKAFKVSSVIIIVLVFAIALLAGVLPALIGSRSTSDDGDITGDGEALVGTVYFADTTGITTGKDYEGFLSGLGVKINDCGKDADIQSLTERVKGENKSLLIVIRENKIGYDIYASRPDDESVSSGTANSFGETFKSVFDSVRLSRAGLTDEQIAAANKTVSVYQSVAGEPTENDFGFVVKMVLPMLSSIVLFMLIFIYGQMVAQSIAQEKTSKVMELLLTSVRPLAIIIGKILAMGSLALIQFMMIIVSGVLGIVVSTPLSSSIIGSSEETGAVTSQLMNEVGNALGGFSPVVILLIIVVFIVGFIFFALIAGLIGATVSRMEDLNAAMQPMSIIGVLGFYLAYFPSTMGGEANTMALVSYYLPISSPFSIPSALLTGAIDIPQALLAVLVLCVFVVLMALLVARVYEQIILHTGNRLKLGDILGLVKSK</sequence>
<reference evidence="7 8" key="1">
    <citation type="submission" date="2015-09" db="EMBL/GenBank/DDBJ databases">
        <authorList>
            <consortium name="Pathogen Informatics"/>
        </authorList>
    </citation>
    <scope>NUCLEOTIDE SEQUENCE [LARGE SCALE GENOMIC DNA]</scope>
    <source>
        <strain evidence="7 8">2789STDY5834928</strain>
    </source>
</reference>
<evidence type="ECO:0000256" key="3">
    <source>
        <dbReference type="ARBA" id="ARBA00022989"/>
    </source>
</evidence>
<accession>A0A175A3C2</accession>
<proteinExistence type="predicted"/>
<name>A0A175A3C2_9FIRM</name>
<dbReference type="PANTHER" id="PTHR43471">
    <property type="entry name" value="ABC TRANSPORTER PERMEASE"/>
    <property type="match status" value="1"/>
</dbReference>
<dbReference type="STRING" id="39492.ERS852540_02019"/>
<evidence type="ECO:0000313" key="7">
    <source>
        <dbReference type="EMBL" id="CUQ89930.1"/>
    </source>
</evidence>
<feature type="transmembrane region" description="Helical" evidence="5">
    <location>
        <begin position="202"/>
        <end position="223"/>
    </location>
</feature>
<dbReference type="GO" id="GO:0016020">
    <property type="term" value="C:membrane"/>
    <property type="evidence" value="ECO:0007669"/>
    <property type="project" value="UniProtKB-SubCell"/>
</dbReference>
<evidence type="ECO:0000256" key="4">
    <source>
        <dbReference type="ARBA" id="ARBA00023136"/>
    </source>
</evidence>
<feature type="transmembrane region" description="Helical" evidence="5">
    <location>
        <begin position="407"/>
        <end position="428"/>
    </location>
</feature>
<comment type="subcellular location">
    <subcellularLocation>
        <location evidence="1">Membrane</location>
        <topology evidence="1">Multi-pass membrane protein</topology>
    </subcellularLocation>
</comment>
<dbReference type="OrthoDB" id="9768837at2"/>
<feature type="domain" description="ABC-2 type transporter transmembrane" evidence="6">
    <location>
        <begin position="29"/>
        <end position="424"/>
    </location>
</feature>
<dbReference type="AlphaFoldDB" id="A0A175A3C2"/>
<keyword evidence="4 5" id="KW-0472">Membrane</keyword>
<feature type="transmembrane region" description="Helical" evidence="5">
    <location>
        <begin position="307"/>
        <end position="336"/>
    </location>
</feature>
<evidence type="ECO:0000256" key="5">
    <source>
        <dbReference type="SAM" id="Phobius"/>
    </source>
</evidence>
<dbReference type="InterPro" id="IPR013525">
    <property type="entry name" value="ABC2_TM"/>
</dbReference>
<feature type="transmembrane region" description="Helical" evidence="5">
    <location>
        <begin position="379"/>
        <end position="401"/>
    </location>
</feature>
<gene>
    <name evidence="7" type="primary">yhaP</name>
    <name evidence="7" type="ORF">ERS852540_02019</name>
</gene>
<evidence type="ECO:0000256" key="1">
    <source>
        <dbReference type="ARBA" id="ARBA00004141"/>
    </source>
</evidence>
<evidence type="ECO:0000259" key="6">
    <source>
        <dbReference type="Pfam" id="PF12698"/>
    </source>
</evidence>
<feature type="transmembrane region" description="Helical" evidence="5">
    <location>
        <begin position="348"/>
        <end position="367"/>
    </location>
</feature>